<evidence type="ECO:0000256" key="2">
    <source>
        <dbReference type="ARBA" id="ARBA00022448"/>
    </source>
</evidence>
<dbReference type="Pfam" id="PF13458">
    <property type="entry name" value="Peripla_BP_6"/>
    <property type="match status" value="1"/>
</dbReference>
<evidence type="ECO:0000313" key="6">
    <source>
        <dbReference type="EMBL" id="OUM91140.1"/>
    </source>
</evidence>
<dbReference type="PANTHER" id="PTHR30483">
    <property type="entry name" value="LEUCINE-SPECIFIC-BINDING PROTEIN"/>
    <property type="match status" value="1"/>
</dbReference>
<evidence type="ECO:0000259" key="5">
    <source>
        <dbReference type="Pfam" id="PF13458"/>
    </source>
</evidence>
<protein>
    <recommendedName>
        <fullName evidence="5">Leucine-binding protein domain-containing protein</fullName>
    </recommendedName>
</protein>
<dbReference type="AlphaFoldDB" id="A0A1Y3PUX2"/>
<dbReference type="PROSITE" id="PS51257">
    <property type="entry name" value="PROKAR_LIPOPROTEIN"/>
    <property type="match status" value="1"/>
</dbReference>
<comment type="caution">
    <text evidence="6">The sequence shown here is derived from an EMBL/GenBank/DDBJ whole genome shotgun (WGS) entry which is preliminary data.</text>
</comment>
<comment type="similarity">
    <text evidence="1">Belongs to the leucine-binding protein family.</text>
</comment>
<dbReference type="Proteomes" id="UP000196475">
    <property type="component" value="Unassembled WGS sequence"/>
</dbReference>
<accession>A0A1Y3PUX2</accession>
<dbReference type="GO" id="GO:0006865">
    <property type="term" value="P:amino acid transport"/>
    <property type="evidence" value="ECO:0007669"/>
    <property type="project" value="UniProtKB-KW"/>
</dbReference>
<gene>
    <name evidence="6" type="ORF">BAA01_09605</name>
</gene>
<dbReference type="InterPro" id="IPR028081">
    <property type="entry name" value="Leu-bd"/>
</dbReference>
<dbReference type="PRINTS" id="PR00337">
    <property type="entry name" value="LEUILEVALBP"/>
</dbReference>
<feature type="domain" description="Leucine-binding protein" evidence="5">
    <location>
        <begin position="53"/>
        <end position="401"/>
    </location>
</feature>
<evidence type="ECO:0000256" key="4">
    <source>
        <dbReference type="ARBA" id="ARBA00022970"/>
    </source>
</evidence>
<keyword evidence="2" id="KW-0813">Transport</keyword>
<evidence type="ECO:0000256" key="1">
    <source>
        <dbReference type="ARBA" id="ARBA00010062"/>
    </source>
</evidence>
<evidence type="ECO:0000313" key="7">
    <source>
        <dbReference type="Proteomes" id="UP000196475"/>
    </source>
</evidence>
<dbReference type="PANTHER" id="PTHR30483:SF6">
    <property type="entry name" value="PERIPLASMIC BINDING PROTEIN OF ABC TRANSPORTER FOR NATURAL AMINO ACIDS"/>
    <property type="match status" value="1"/>
</dbReference>
<sequence>MNFYRITVKNLTFLLLIGMILFFSACSNPASSDQTGQPSSEGTSEGAKEGDVIKLGLSVPMSGAAASWGITAEWVAKQAAKYFNEQGGVTVNGKKYTFEVIAYDNKYNSAEGAQVAQKLIHRDKVDFIISSVGSAPTKALQAISEPAKVIHFTTAWARDMKGPKYPYTFTTLNTPVEVVEPLYSYILGNNPNAKKVAIINPNDATGTDTANVSQEIWKIKGVDVVANEFYERGTTEFSQIVTKIISQKPDIVDLGASSPGEAGLILKALKEQGWDGIKIMVAGTSGAQLLEAAGEAAEGVFLGLAPDFEGEKATDIQRELAKRAKEEINEQLNAISIQPWDSIAILKTALEKAGTFEPDKLREVIPTLIYETSYGKAAFGSETYYGSPQQLLLPVTVTQIQNGKVVEVERVIPTELKEKIG</sequence>
<evidence type="ECO:0000256" key="3">
    <source>
        <dbReference type="ARBA" id="ARBA00022729"/>
    </source>
</evidence>
<dbReference type="InterPro" id="IPR051010">
    <property type="entry name" value="BCAA_transport"/>
</dbReference>
<reference evidence="7" key="1">
    <citation type="submission" date="2016-06" db="EMBL/GenBank/DDBJ databases">
        <authorList>
            <person name="Nascimento L."/>
            <person name="Pereira R.V."/>
            <person name="Martins L.F."/>
            <person name="Quaggio R.B."/>
            <person name="Silva A.M."/>
            <person name="Setubal J.C."/>
        </authorList>
    </citation>
    <scope>NUCLEOTIDE SEQUENCE [LARGE SCALE GENOMIC DNA]</scope>
</reference>
<dbReference type="Gene3D" id="3.40.50.2300">
    <property type="match status" value="2"/>
</dbReference>
<dbReference type="SUPFAM" id="SSF53822">
    <property type="entry name" value="Periplasmic binding protein-like I"/>
    <property type="match status" value="1"/>
</dbReference>
<dbReference type="CDD" id="cd06336">
    <property type="entry name" value="PBP1_ABC_ligand_binding-like"/>
    <property type="match status" value="1"/>
</dbReference>
<dbReference type="EMBL" id="LZRT01000004">
    <property type="protein sequence ID" value="OUM91140.1"/>
    <property type="molecule type" value="Genomic_DNA"/>
</dbReference>
<keyword evidence="3" id="KW-0732">Signal</keyword>
<proteinExistence type="inferred from homology"/>
<organism evidence="6 7">
    <name type="scientific">Bacillus thermozeamaize</name>
    <dbReference type="NCBI Taxonomy" id="230954"/>
    <lineage>
        <taxon>Bacteria</taxon>
        <taxon>Bacillati</taxon>
        <taxon>Bacillota</taxon>
        <taxon>Bacilli</taxon>
        <taxon>Bacillales</taxon>
        <taxon>Bacillaceae</taxon>
        <taxon>Bacillus</taxon>
    </lineage>
</organism>
<name>A0A1Y3PUX2_9BACI</name>
<dbReference type="InterPro" id="IPR000709">
    <property type="entry name" value="Leu_Ile_Val-bd"/>
</dbReference>
<keyword evidence="4" id="KW-0029">Amino-acid transport</keyword>
<dbReference type="InterPro" id="IPR028082">
    <property type="entry name" value="Peripla_BP_I"/>
</dbReference>